<gene>
    <name evidence="2" type="ORF">INT44_008172</name>
</gene>
<dbReference type="InterPro" id="IPR001870">
    <property type="entry name" value="B30.2/SPRY"/>
</dbReference>
<feature type="domain" description="B30.2/SPRY" evidence="1">
    <location>
        <begin position="71"/>
        <end position="266"/>
    </location>
</feature>
<dbReference type="EMBL" id="JAEPRA010000012">
    <property type="protein sequence ID" value="KAG2177658.1"/>
    <property type="molecule type" value="Genomic_DNA"/>
</dbReference>
<dbReference type="InterPro" id="IPR003877">
    <property type="entry name" value="SPRY_dom"/>
</dbReference>
<dbReference type="Pfam" id="PF00622">
    <property type="entry name" value="SPRY"/>
    <property type="match status" value="1"/>
</dbReference>
<dbReference type="PROSITE" id="PS50188">
    <property type="entry name" value="B302_SPRY"/>
    <property type="match status" value="1"/>
</dbReference>
<comment type="caution">
    <text evidence="2">The sequence shown here is derived from an EMBL/GenBank/DDBJ whole genome shotgun (WGS) entry which is preliminary data.</text>
</comment>
<accession>A0A8H7PPP6</accession>
<evidence type="ECO:0000259" key="1">
    <source>
        <dbReference type="PROSITE" id="PS50188"/>
    </source>
</evidence>
<name>A0A8H7PPP6_9FUNG</name>
<dbReference type="InterPro" id="IPR044736">
    <property type="entry name" value="Gid1/RanBPM/SPLA_SPRY"/>
</dbReference>
<keyword evidence="3" id="KW-1185">Reference proteome</keyword>
<proteinExistence type="predicted"/>
<dbReference type="SUPFAM" id="SSF49899">
    <property type="entry name" value="Concanavalin A-like lectins/glucanases"/>
    <property type="match status" value="1"/>
</dbReference>
<dbReference type="OrthoDB" id="258495at2759"/>
<dbReference type="InterPro" id="IPR043136">
    <property type="entry name" value="B30.2/SPRY_sf"/>
</dbReference>
<evidence type="ECO:0000313" key="3">
    <source>
        <dbReference type="Proteomes" id="UP000612746"/>
    </source>
</evidence>
<dbReference type="PANTHER" id="PTHR12864">
    <property type="entry name" value="RAN BINDING PROTEIN 9-RELATED"/>
    <property type="match status" value="1"/>
</dbReference>
<dbReference type="InterPro" id="IPR013320">
    <property type="entry name" value="ConA-like_dom_sf"/>
</dbReference>
<dbReference type="Proteomes" id="UP000612746">
    <property type="component" value="Unassembled WGS sequence"/>
</dbReference>
<dbReference type="SMART" id="SM00449">
    <property type="entry name" value="SPRY"/>
    <property type="match status" value="1"/>
</dbReference>
<dbReference type="AlphaFoldDB" id="A0A8H7PPP6"/>
<reference evidence="2" key="1">
    <citation type="submission" date="2020-12" db="EMBL/GenBank/DDBJ databases">
        <title>Metabolic potential, ecology and presence of endohyphal bacteria is reflected in genomic diversity of Mucoromycotina.</title>
        <authorList>
            <person name="Muszewska A."/>
            <person name="Okrasinska A."/>
            <person name="Steczkiewicz K."/>
            <person name="Drgas O."/>
            <person name="Orlowska M."/>
            <person name="Perlinska-Lenart U."/>
            <person name="Aleksandrzak-Piekarczyk T."/>
            <person name="Szatraj K."/>
            <person name="Zielenkiewicz U."/>
            <person name="Pilsyk S."/>
            <person name="Malc E."/>
            <person name="Mieczkowski P."/>
            <person name="Kruszewska J.S."/>
            <person name="Biernat P."/>
            <person name="Pawlowska J."/>
        </authorList>
    </citation>
    <scope>NUCLEOTIDE SEQUENCE</scope>
    <source>
        <strain evidence="2">WA0000051536</strain>
    </source>
</reference>
<dbReference type="InterPro" id="IPR050618">
    <property type="entry name" value="Ubq-SigPath_Reg"/>
</dbReference>
<dbReference type="CDD" id="cd12885">
    <property type="entry name" value="SPRY_RanBP_like"/>
    <property type="match status" value="1"/>
</dbReference>
<sequence>MQPPSYDYVAHVTDSHGAGLYHNASGDSFEQAEAFINDNLWAIDQSPPEPLCRDLLNGGLVQYQNLDLSQSTKDLVLVEPSNTATFHPRQRSRFNKFMGRSSAPTDSDVCIQALFPMLGTAQMKSLANLKTKADSEPPQYGDEVHYFEVTILENAPDITMAIGLCTRPYPSFRLPGWNRYSVGWHSDDGRKFCDDPDGGQDFSQPWGKPGDVLGCGWDIDHGSVWFTLNGIVVGTAYSDISKHIFFPSFGADGFCKVSFNFGTAPFKYKFLPFQKWIGTYTCPT</sequence>
<protein>
    <recommendedName>
        <fullName evidence="1">B30.2/SPRY domain-containing protein</fullName>
    </recommendedName>
</protein>
<organism evidence="2 3">
    <name type="scientific">Umbelopsis vinacea</name>
    <dbReference type="NCBI Taxonomy" id="44442"/>
    <lineage>
        <taxon>Eukaryota</taxon>
        <taxon>Fungi</taxon>
        <taxon>Fungi incertae sedis</taxon>
        <taxon>Mucoromycota</taxon>
        <taxon>Mucoromycotina</taxon>
        <taxon>Umbelopsidomycetes</taxon>
        <taxon>Umbelopsidales</taxon>
        <taxon>Umbelopsidaceae</taxon>
        <taxon>Umbelopsis</taxon>
    </lineage>
</organism>
<evidence type="ECO:0000313" key="2">
    <source>
        <dbReference type="EMBL" id="KAG2177658.1"/>
    </source>
</evidence>
<dbReference type="Gene3D" id="2.60.120.920">
    <property type="match status" value="1"/>
</dbReference>